<dbReference type="SUPFAM" id="SSF101386">
    <property type="entry name" value="all-alpha NTP pyrophosphatases"/>
    <property type="match status" value="1"/>
</dbReference>
<comment type="caution">
    <text evidence="1">The sequence shown here is derived from an EMBL/GenBank/DDBJ whole genome shotgun (WGS) entry which is preliminary data.</text>
</comment>
<sequence>MEIKNLLQEARQIWGDKKLSLSQIIVRLGKVYGDICRWERDAEKDKSTHTDDGLKKELGNVIFSTIRWCDDLGYDPGECIKLAVDCQKKFEK</sequence>
<protein>
    <recommendedName>
        <fullName evidence="3">NTP pyrophosphohydrolase MazG putative catalytic core domain-containing protein</fullName>
    </recommendedName>
</protein>
<dbReference type="AlphaFoldDB" id="A0A0G0UQ70"/>
<dbReference type="EMBL" id="LCAO01000029">
    <property type="protein sequence ID" value="KKR90908.1"/>
    <property type="molecule type" value="Genomic_DNA"/>
</dbReference>
<name>A0A0G0UQ70_9BACT</name>
<accession>A0A0G0UQ70</accession>
<dbReference type="Gene3D" id="1.10.287.1080">
    <property type="entry name" value="MazG-like"/>
    <property type="match status" value="1"/>
</dbReference>
<gene>
    <name evidence="1" type="ORF">UU42_C0029G0003</name>
</gene>
<dbReference type="Proteomes" id="UP000034676">
    <property type="component" value="Unassembled WGS sequence"/>
</dbReference>
<evidence type="ECO:0000313" key="1">
    <source>
        <dbReference type="EMBL" id="KKR90908.1"/>
    </source>
</evidence>
<evidence type="ECO:0000313" key="2">
    <source>
        <dbReference type="Proteomes" id="UP000034676"/>
    </source>
</evidence>
<proteinExistence type="predicted"/>
<organism evidence="1 2">
    <name type="scientific">Candidatus Woesebacteria bacterium GW2011_GWA1_41_13b</name>
    <dbReference type="NCBI Taxonomy" id="1618555"/>
    <lineage>
        <taxon>Bacteria</taxon>
        <taxon>Candidatus Woeseibacteriota</taxon>
    </lineage>
</organism>
<reference evidence="1 2" key="1">
    <citation type="journal article" date="2015" name="Nature">
        <title>rRNA introns, odd ribosomes, and small enigmatic genomes across a large radiation of phyla.</title>
        <authorList>
            <person name="Brown C.T."/>
            <person name="Hug L.A."/>
            <person name="Thomas B.C."/>
            <person name="Sharon I."/>
            <person name="Castelle C.J."/>
            <person name="Singh A."/>
            <person name="Wilkins M.J."/>
            <person name="Williams K.H."/>
            <person name="Banfield J.F."/>
        </authorList>
    </citation>
    <scope>NUCLEOTIDE SEQUENCE [LARGE SCALE GENOMIC DNA]</scope>
</reference>
<evidence type="ECO:0008006" key="3">
    <source>
        <dbReference type="Google" id="ProtNLM"/>
    </source>
</evidence>